<reference evidence="1 2" key="1">
    <citation type="submission" date="2018-07" db="EMBL/GenBank/DDBJ databases">
        <title>Halioglobus sp. genome submission.</title>
        <authorList>
            <person name="Ye M.-Q."/>
            <person name="Du Z.-J."/>
        </authorList>
    </citation>
    <scope>NUCLEOTIDE SEQUENCE [LARGE SCALE GENOMIC DNA]</scope>
    <source>
        <strain evidence="1 2">U0301</strain>
    </source>
</reference>
<dbReference type="EMBL" id="QRAN01000006">
    <property type="protein sequence ID" value="RLQ22491.1"/>
    <property type="molecule type" value="Genomic_DNA"/>
</dbReference>
<comment type="caution">
    <text evidence="1">The sequence shown here is derived from an EMBL/GenBank/DDBJ whole genome shotgun (WGS) entry which is preliminary data.</text>
</comment>
<organism evidence="1 2">
    <name type="scientific">Seongchinamella sediminis</name>
    <dbReference type="NCBI Taxonomy" id="2283635"/>
    <lineage>
        <taxon>Bacteria</taxon>
        <taxon>Pseudomonadati</taxon>
        <taxon>Pseudomonadota</taxon>
        <taxon>Gammaproteobacteria</taxon>
        <taxon>Cellvibrionales</taxon>
        <taxon>Halieaceae</taxon>
        <taxon>Seongchinamella</taxon>
    </lineage>
</organism>
<evidence type="ECO:0000313" key="1">
    <source>
        <dbReference type="EMBL" id="RLQ22491.1"/>
    </source>
</evidence>
<accession>A0A3L7E2F7</accession>
<gene>
    <name evidence="1" type="ORF">DWB85_07690</name>
</gene>
<protein>
    <submittedName>
        <fullName evidence="1">Uncharacterized protein</fullName>
    </submittedName>
</protein>
<keyword evidence="2" id="KW-1185">Reference proteome</keyword>
<name>A0A3L7E2F7_9GAMM</name>
<sequence length="446" mass="49440">MRMALSRDRRIFPAVLVALAWMIIAPGQAAARSPLSQWLSDTALVEIKSLAAGHPRLAYRSLHVSPRSGTALDEAIAITVQKSLGKVAQLQLVTPVTGKLQPAVPAASVDELLCQHRPRWDNELQVIVRELERGRAAVELELVDMAEPSVAFRRWRWQGRLSAAERDYQAMPARLVRNDGSPGAPWTEAELEQAAAQLTEQLACSLRPNIIDRVSLQWPQPQTVPAPLALAVSETRRRLDYYREINQVRQGADYRVQVDWHPVGEDIWQLSLAGTPQSAQLARVQVATYIAVQLPVASAGKRPRLPVPAVALLEPRSGQPASSYLQVEMLDVSHSDRGLASAELRVRLRLVNRASRPLEYGLSLSGGHYLHCIPEPQYYRHQRYGYAEGRLGPGESSVRDITVAGARHKPHPLFGTPRCAGFQGLEGLEDFASEGHKVTQFIRWSL</sequence>
<evidence type="ECO:0000313" key="2">
    <source>
        <dbReference type="Proteomes" id="UP000265509"/>
    </source>
</evidence>
<dbReference type="AlphaFoldDB" id="A0A3L7E2F7"/>
<dbReference type="Proteomes" id="UP000265509">
    <property type="component" value="Unassembled WGS sequence"/>
</dbReference>
<proteinExistence type="predicted"/>